<reference evidence="1 2" key="2">
    <citation type="journal article" date="2022" name="Mol. Ecol. Resour.">
        <title>The genomes of chicory, endive, great burdock and yacon provide insights into Asteraceae paleo-polyploidization history and plant inulin production.</title>
        <authorList>
            <person name="Fan W."/>
            <person name="Wang S."/>
            <person name="Wang H."/>
            <person name="Wang A."/>
            <person name="Jiang F."/>
            <person name="Liu H."/>
            <person name="Zhao H."/>
            <person name="Xu D."/>
            <person name="Zhang Y."/>
        </authorList>
    </citation>
    <scope>NUCLEOTIDE SEQUENCE [LARGE SCALE GENOMIC DNA]</scope>
    <source>
        <strain evidence="2">cv. Yunnan</strain>
        <tissue evidence="1">Leaves</tissue>
    </source>
</reference>
<dbReference type="EMBL" id="CM042035">
    <property type="protein sequence ID" value="KAI3756036.1"/>
    <property type="molecule type" value="Genomic_DNA"/>
</dbReference>
<sequence length="283" mass="32158">MLQFISTTCCSSPIHFTIERSDYLKEKSILISFVDTARVFVDTFTMNLVTLAQTCDIEDSFNTKGDKRDLWPLDEIEPSISKFPCCLVWTPLPVVSWLAPFIGHVGLCMEDGKVVDFSGSNFVNVDDLAYGAVARYIQLDREQCCFPSNLASHTCKHRYKHAERGTAISWDDAIHSSKRHFEHKSYNLFTCNCHSFVATCLNRMSYGGSMDWNMINVAALVLLKGRWVDVMAVVRSFLAFTMMVCFGISFVGWPFLFGLLMFCLLLIAWFLVGTYCLKNLLEC</sequence>
<keyword evidence="2" id="KW-1185">Reference proteome</keyword>
<gene>
    <name evidence="1" type="ORF">L1987_55848</name>
</gene>
<evidence type="ECO:0000313" key="1">
    <source>
        <dbReference type="EMBL" id="KAI3756036.1"/>
    </source>
</evidence>
<evidence type="ECO:0000313" key="2">
    <source>
        <dbReference type="Proteomes" id="UP001056120"/>
    </source>
</evidence>
<comment type="caution">
    <text evidence="1">The sequence shown here is derived from an EMBL/GenBank/DDBJ whole genome shotgun (WGS) entry which is preliminary data.</text>
</comment>
<reference evidence="2" key="1">
    <citation type="journal article" date="2022" name="Mol. Ecol. Resour.">
        <title>The genomes of chicory, endive, great burdock and yacon provide insights into Asteraceae palaeo-polyploidization history and plant inulin production.</title>
        <authorList>
            <person name="Fan W."/>
            <person name="Wang S."/>
            <person name="Wang H."/>
            <person name="Wang A."/>
            <person name="Jiang F."/>
            <person name="Liu H."/>
            <person name="Zhao H."/>
            <person name="Xu D."/>
            <person name="Zhang Y."/>
        </authorList>
    </citation>
    <scope>NUCLEOTIDE SEQUENCE [LARGE SCALE GENOMIC DNA]</scope>
    <source>
        <strain evidence="2">cv. Yunnan</strain>
    </source>
</reference>
<accession>A0ACB9EBE6</accession>
<organism evidence="1 2">
    <name type="scientific">Smallanthus sonchifolius</name>
    <dbReference type="NCBI Taxonomy" id="185202"/>
    <lineage>
        <taxon>Eukaryota</taxon>
        <taxon>Viridiplantae</taxon>
        <taxon>Streptophyta</taxon>
        <taxon>Embryophyta</taxon>
        <taxon>Tracheophyta</taxon>
        <taxon>Spermatophyta</taxon>
        <taxon>Magnoliopsida</taxon>
        <taxon>eudicotyledons</taxon>
        <taxon>Gunneridae</taxon>
        <taxon>Pentapetalae</taxon>
        <taxon>asterids</taxon>
        <taxon>campanulids</taxon>
        <taxon>Asterales</taxon>
        <taxon>Asteraceae</taxon>
        <taxon>Asteroideae</taxon>
        <taxon>Heliantheae alliance</taxon>
        <taxon>Millerieae</taxon>
        <taxon>Smallanthus</taxon>
    </lineage>
</organism>
<dbReference type="Proteomes" id="UP001056120">
    <property type="component" value="Linkage Group LG18"/>
</dbReference>
<name>A0ACB9EBE6_9ASTR</name>
<proteinExistence type="predicted"/>
<protein>
    <submittedName>
        <fullName evidence="1">Uncharacterized protein</fullName>
    </submittedName>
</protein>